<dbReference type="InterPro" id="IPR009945">
    <property type="entry name" value="ATPase_inh_sub_z"/>
</dbReference>
<accession>A0A4U8YXS4</accession>
<sequence>MLKLTKAKERKSAFAGIGWDFMTTFDKREQAFEAQLVHDEALKFKAIARRNKWFGLWAAGMLGKTGAEAEAYANAVVQTDIAQGAEEFFRKVRADFDKAGVQLSDHQIRRKLEELLVAAIAEVKGA</sequence>
<dbReference type="Gene3D" id="1.10.790.20">
    <property type="entry name" value="Domain of unknown function DUF1476"/>
    <property type="match status" value="1"/>
</dbReference>
<dbReference type="EMBL" id="LR536450">
    <property type="protein sequence ID" value="VFU07512.1"/>
    <property type="molecule type" value="Genomic_DNA"/>
</dbReference>
<organism evidence="1 2">
    <name type="scientific">Methylocella tundrae</name>
    <dbReference type="NCBI Taxonomy" id="227605"/>
    <lineage>
        <taxon>Bacteria</taxon>
        <taxon>Pseudomonadati</taxon>
        <taxon>Pseudomonadota</taxon>
        <taxon>Alphaproteobacteria</taxon>
        <taxon>Hyphomicrobiales</taxon>
        <taxon>Beijerinckiaceae</taxon>
        <taxon>Methylocella</taxon>
    </lineage>
</organism>
<name>A0A4U8YXS4_METTU</name>
<dbReference type="Proteomes" id="UP000294360">
    <property type="component" value="Chromosome"/>
</dbReference>
<dbReference type="Pfam" id="PF07345">
    <property type="entry name" value="ATPaseInh_sub_z"/>
    <property type="match status" value="1"/>
</dbReference>
<dbReference type="KEGG" id="mtun:MTUNDRAET4_0619"/>
<dbReference type="PIRSF" id="PIRSF031780">
    <property type="entry name" value="UCP031780"/>
    <property type="match status" value="1"/>
</dbReference>
<protein>
    <submittedName>
        <fullName evidence="1">Aldolase</fullName>
    </submittedName>
</protein>
<dbReference type="AlphaFoldDB" id="A0A4U8YXS4"/>
<reference evidence="1 2" key="1">
    <citation type="submission" date="2019-03" db="EMBL/GenBank/DDBJ databases">
        <authorList>
            <person name="Kox A.R. M."/>
        </authorList>
    </citation>
    <scope>NUCLEOTIDE SEQUENCE [LARGE SCALE GENOMIC DNA]</scope>
    <source>
        <strain evidence="1">MTUNDRAET4 annotated genome</strain>
    </source>
</reference>
<proteinExistence type="predicted"/>
<gene>
    <name evidence="1" type="ORF">MTUNDRAET4_0619</name>
</gene>
<evidence type="ECO:0000313" key="2">
    <source>
        <dbReference type="Proteomes" id="UP000294360"/>
    </source>
</evidence>
<dbReference type="InterPro" id="IPR038293">
    <property type="entry name" value="ATPase_inh_sub_z_sf"/>
</dbReference>
<evidence type="ECO:0000313" key="1">
    <source>
        <dbReference type="EMBL" id="VFU07512.1"/>
    </source>
</evidence>